<gene>
    <name evidence="3" type="ORF">TPC1_31869</name>
</gene>
<proteinExistence type="predicted"/>
<dbReference type="EMBL" id="GDID01007970">
    <property type="protein sequence ID" value="JAP88636.1"/>
    <property type="molecule type" value="Transcribed_RNA"/>
</dbReference>
<protein>
    <submittedName>
        <fullName evidence="3">Uncharacterized protein</fullName>
    </submittedName>
</protein>
<evidence type="ECO:0000256" key="2">
    <source>
        <dbReference type="SAM" id="MobiDB-lite"/>
    </source>
</evidence>
<feature type="non-terminal residue" evidence="3">
    <location>
        <position position="1"/>
    </location>
</feature>
<feature type="compositionally biased region" description="Low complexity" evidence="2">
    <location>
        <begin position="160"/>
        <end position="189"/>
    </location>
</feature>
<evidence type="ECO:0000313" key="3">
    <source>
        <dbReference type="EMBL" id="JAP88636.1"/>
    </source>
</evidence>
<feature type="coiled-coil region" evidence="1">
    <location>
        <begin position="230"/>
        <end position="289"/>
    </location>
</feature>
<keyword evidence="1" id="KW-0175">Coiled coil</keyword>
<sequence length="302" mass="36013">ATQDDIDYIDQQAAEVDRQLKVMSKVDQSRQEIYDQLLVHVALLFFNSSDAKHILQYFAQVEQRVTEIKSSCRQLMNGQNKQVLAIRQYYETLIEQLNQIKHTSQEALDRIQLKQGSQIDKFLILNDKQAQSQFVNNQIDKKLDSILSQKPDIAQLKLQQQNNYQQQMQQQMHQHYQSYQSQSHDSMSSPEKPKPTPLSKQDIINQQRQQYLQQKMQFEEPKPQIDINQFQKLSQRIDDLEIQLIQERKLRETLKVNEMQKIDELKGEIGQLKKENLTLKSQIEEVKNKYEWEYQKWKQFAE</sequence>
<accession>A0A146JYR6</accession>
<reference evidence="3" key="1">
    <citation type="submission" date="2015-07" db="EMBL/GenBank/DDBJ databases">
        <title>Adaptation to a free-living lifestyle via gene acquisitions in the diplomonad Trepomonas sp. PC1.</title>
        <authorList>
            <person name="Xu F."/>
            <person name="Jerlstrom-Hultqvist J."/>
            <person name="Kolisko M."/>
            <person name="Simpson A.G.B."/>
            <person name="Roger A.J."/>
            <person name="Svard S.G."/>
            <person name="Andersson J.O."/>
        </authorList>
    </citation>
    <scope>NUCLEOTIDE SEQUENCE</scope>
    <source>
        <strain evidence="3">PC1</strain>
    </source>
</reference>
<dbReference type="AlphaFoldDB" id="A0A146JYR6"/>
<feature type="non-terminal residue" evidence="3">
    <location>
        <position position="302"/>
    </location>
</feature>
<feature type="region of interest" description="Disordered" evidence="2">
    <location>
        <begin position="160"/>
        <end position="199"/>
    </location>
</feature>
<name>A0A146JYR6_9EUKA</name>
<organism evidence="3">
    <name type="scientific">Trepomonas sp. PC1</name>
    <dbReference type="NCBI Taxonomy" id="1076344"/>
    <lineage>
        <taxon>Eukaryota</taxon>
        <taxon>Metamonada</taxon>
        <taxon>Diplomonadida</taxon>
        <taxon>Hexamitidae</taxon>
        <taxon>Hexamitinae</taxon>
        <taxon>Trepomonas</taxon>
    </lineage>
</organism>
<evidence type="ECO:0000256" key="1">
    <source>
        <dbReference type="SAM" id="Coils"/>
    </source>
</evidence>